<keyword evidence="4" id="KW-0472">Membrane</keyword>
<feature type="region of interest" description="Disordered" evidence="3">
    <location>
        <begin position="787"/>
        <end position="824"/>
    </location>
</feature>
<keyword evidence="1" id="KW-1188">Viral release from host cell</keyword>
<organism evidence="6 7">
    <name type="scientific">Spartinivicinus poritis</name>
    <dbReference type="NCBI Taxonomy" id="2994640"/>
    <lineage>
        <taxon>Bacteria</taxon>
        <taxon>Pseudomonadati</taxon>
        <taxon>Pseudomonadota</taxon>
        <taxon>Gammaproteobacteria</taxon>
        <taxon>Oceanospirillales</taxon>
        <taxon>Zooshikellaceae</taxon>
        <taxon>Spartinivicinus</taxon>
    </lineage>
</organism>
<evidence type="ECO:0000256" key="2">
    <source>
        <dbReference type="SAM" id="Coils"/>
    </source>
</evidence>
<name>A0ABT5UEI3_9GAMM</name>
<keyword evidence="4" id="KW-1133">Transmembrane helix</keyword>
<reference evidence="6 7" key="1">
    <citation type="submission" date="2022-11" db="EMBL/GenBank/DDBJ databases">
        <title>Spartinivicinus poritis sp. nov., isolated from scleractinian coral Porites lutea.</title>
        <authorList>
            <person name="Zhang G."/>
            <person name="Cai L."/>
            <person name="Wei Q."/>
        </authorList>
    </citation>
    <scope>NUCLEOTIDE SEQUENCE [LARGE SCALE GENOMIC DNA]</scope>
    <source>
        <strain evidence="6 7">A2-2</strain>
    </source>
</reference>
<evidence type="ECO:0000256" key="1">
    <source>
        <dbReference type="ARBA" id="ARBA00022612"/>
    </source>
</evidence>
<keyword evidence="4" id="KW-0812">Transmembrane</keyword>
<sequence>MSGNTTTRLQLVMALADKLSAPMRQVTQRTNRFNQQITNSREALNRLGNTRSAINNFRELRRRTNQTAAALTDAQRDAARIAQQFNRTSNPTRQLTRRMQEATRHVRQLQQQQQSERQELQCMRGELRQAGVSTNNLAQATRRITQQTDRYNQQLEEQQQRLARVRRAEERMGQLRERNSNLKSKLMGDTAKVGAAVFAVKKLTDAYGDMVSAKGEIGSLGIDEKGQEIIAAKAREYSNQWSKTTTTEFIRASYDIKSGIASLGDAAVGEFTKIAALTGGATKSSTEEMTSLFASGYAIYRKQFDGFAASYIKDWKSLSEEEKDIKFGEMLSAGISSSVQMFKTDGSKVSQALSSLGATATAAGASISEQFSVLGMLSASMEGGEAATKYARFIQKAGKASEKLGLNFFDAENRLLPAVDILRKIKEEYGELDEVEKLEIFKAFGSKEAVGFIDTFLPKIDELDDTIGVMQKNLQSGMAITETMAESILIGGPNFTLMGQRFNNLAISVGRVFAPAMSFAVELLGRLAESVAWFIDNVPIVPEIILYGVSALLAFKTATMACRVAMLAWNVANMAGIATTNALNLASIRTGAIQLALAAKTKAVTAAQWLWNTALMANPIGLVIMAIGGLIATAAYLIDDWGVVGEFFSGLWESIKSVFNTGWEYLKSLLAFTPLGMVMENWAPLTEWFGSLWATIKALFSQAWQWIQDTIVGPIMAIKDTLGAAWDSLFGDDEKSVEVTQKVKQMSDNAAEVIEKSPAMQSSNSAAPLTGQASRVNQTHNQYNVSVEVKQPNATPEEINRAVAKALDEHQRKQARSVRGNLHD</sequence>
<dbReference type="NCBIfam" id="TIGR01760">
    <property type="entry name" value="tape_meas_TP901"/>
    <property type="match status" value="1"/>
</dbReference>
<feature type="coiled-coil region" evidence="2">
    <location>
        <begin position="92"/>
        <end position="185"/>
    </location>
</feature>
<dbReference type="PANTHER" id="PTHR37813">
    <property type="entry name" value="FELS-2 PROPHAGE PROTEIN"/>
    <property type="match status" value="1"/>
</dbReference>
<dbReference type="EMBL" id="JAPMOU010000043">
    <property type="protein sequence ID" value="MDE1464781.1"/>
    <property type="molecule type" value="Genomic_DNA"/>
</dbReference>
<dbReference type="Pfam" id="PF10145">
    <property type="entry name" value="PhageMin_Tail"/>
    <property type="match status" value="1"/>
</dbReference>
<evidence type="ECO:0000256" key="3">
    <source>
        <dbReference type="SAM" id="MobiDB-lite"/>
    </source>
</evidence>
<dbReference type="Proteomes" id="UP001528823">
    <property type="component" value="Unassembled WGS sequence"/>
</dbReference>
<keyword evidence="7" id="KW-1185">Reference proteome</keyword>
<evidence type="ECO:0000313" key="7">
    <source>
        <dbReference type="Proteomes" id="UP001528823"/>
    </source>
</evidence>
<feature type="transmembrane region" description="Helical" evidence="4">
    <location>
        <begin position="609"/>
        <end position="638"/>
    </location>
</feature>
<accession>A0ABT5UEI3</accession>
<evidence type="ECO:0000313" key="6">
    <source>
        <dbReference type="EMBL" id="MDE1464781.1"/>
    </source>
</evidence>
<evidence type="ECO:0000256" key="4">
    <source>
        <dbReference type="SAM" id="Phobius"/>
    </source>
</evidence>
<comment type="caution">
    <text evidence="6">The sequence shown here is derived from an EMBL/GenBank/DDBJ whole genome shotgun (WGS) entry which is preliminary data.</text>
</comment>
<evidence type="ECO:0000259" key="5">
    <source>
        <dbReference type="Pfam" id="PF10145"/>
    </source>
</evidence>
<proteinExistence type="predicted"/>
<keyword evidence="2" id="KW-0175">Coiled coil</keyword>
<dbReference type="PANTHER" id="PTHR37813:SF1">
    <property type="entry name" value="FELS-2 PROPHAGE PROTEIN"/>
    <property type="match status" value="1"/>
</dbReference>
<dbReference type="RefSeq" id="WP_274691090.1">
    <property type="nucleotide sequence ID" value="NZ_JAPMOU010000043.1"/>
</dbReference>
<gene>
    <name evidence="6" type="ORF">ORQ98_22735</name>
</gene>
<protein>
    <submittedName>
        <fullName evidence="6">Phage tail tape measure protein</fullName>
    </submittedName>
</protein>
<feature type="domain" description="Phage tail tape measure protein" evidence="5">
    <location>
        <begin position="233"/>
        <end position="443"/>
    </location>
</feature>
<dbReference type="InterPro" id="IPR010090">
    <property type="entry name" value="Phage_tape_meas"/>
</dbReference>